<evidence type="ECO:0000256" key="1">
    <source>
        <dbReference type="ARBA" id="ARBA00001947"/>
    </source>
</evidence>
<dbReference type="PANTHER" id="PTHR30304">
    <property type="entry name" value="D-TAGATOSE-1,6-BISPHOSPHATE ALDOLASE"/>
    <property type="match status" value="1"/>
</dbReference>
<accession>A0ABW5T4Z9</accession>
<gene>
    <name evidence="2" type="ORF">ACFSUB_15235</name>
</gene>
<dbReference type="Gene3D" id="3.20.20.70">
    <property type="entry name" value="Aldolase class I"/>
    <property type="match status" value="1"/>
</dbReference>
<proteinExistence type="predicted"/>
<dbReference type="EMBL" id="JBHUML010000005">
    <property type="protein sequence ID" value="MFD2706815.1"/>
    <property type="molecule type" value="Genomic_DNA"/>
</dbReference>
<dbReference type="PROSITE" id="PS00806">
    <property type="entry name" value="ALDOLASE_CLASS_II_2"/>
    <property type="match status" value="1"/>
</dbReference>
<dbReference type="Pfam" id="PF01116">
    <property type="entry name" value="F_bP_aldolase"/>
    <property type="match status" value="1"/>
</dbReference>
<dbReference type="NCBIfam" id="TIGR00167">
    <property type="entry name" value="cbbA"/>
    <property type="match status" value="1"/>
</dbReference>
<reference evidence="3" key="1">
    <citation type="journal article" date="2019" name="Int. J. Syst. Evol. Microbiol.">
        <title>The Global Catalogue of Microorganisms (GCM) 10K type strain sequencing project: providing services to taxonomists for standard genome sequencing and annotation.</title>
        <authorList>
            <consortium name="The Broad Institute Genomics Platform"/>
            <consortium name="The Broad Institute Genome Sequencing Center for Infectious Disease"/>
            <person name="Wu L."/>
            <person name="Ma J."/>
        </authorList>
    </citation>
    <scope>NUCLEOTIDE SEQUENCE [LARGE SCALE GENOMIC DNA]</scope>
    <source>
        <strain evidence="3">KCTC 33792</strain>
    </source>
</reference>
<protein>
    <submittedName>
        <fullName evidence="2">Ketose-bisphosphate aldolase</fullName>
    </submittedName>
</protein>
<comment type="cofactor">
    <cofactor evidence="1">
        <name>Zn(2+)</name>
        <dbReference type="ChEBI" id="CHEBI:29105"/>
    </cofactor>
</comment>
<name>A0ABW5T4Z9_9BACI</name>
<organism evidence="2 3">
    <name type="scientific">Salibacterium lacus</name>
    <dbReference type="NCBI Taxonomy" id="1898109"/>
    <lineage>
        <taxon>Bacteria</taxon>
        <taxon>Bacillati</taxon>
        <taxon>Bacillota</taxon>
        <taxon>Bacilli</taxon>
        <taxon>Bacillales</taxon>
        <taxon>Bacillaceae</taxon>
    </lineage>
</organism>
<dbReference type="Proteomes" id="UP001597520">
    <property type="component" value="Unassembled WGS sequence"/>
</dbReference>
<keyword evidence="3" id="KW-1185">Reference proteome</keyword>
<evidence type="ECO:0000313" key="2">
    <source>
        <dbReference type="EMBL" id="MFD2706815.1"/>
    </source>
</evidence>
<dbReference type="PIRSF" id="PIRSF001359">
    <property type="entry name" value="F_bP_aldolase_II"/>
    <property type="match status" value="1"/>
</dbReference>
<dbReference type="RefSeq" id="WP_380714113.1">
    <property type="nucleotide sequence ID" value="NZ_JBHUML010000005.1"/>
</dbReference>
<dbReference type="SUPFAM" id="SSF51569">
    <property type="entry name" value="Aldolase"/>
    <property type="match status" value="1"/>
</dbReference>
<dbReference type="PANTHER" id="PTHR30304:SF0">
    <property type="entry name" value="D-TAGATOSE-1,6-BISPHOSPHATE ALDOLASE SUBUNIT GATY-RELATED"/>
    <property type="match status" value="1"/>
</dbReference>
<dbReference type="InterPro" id="IPR000771">
    <property type="entry name" value="FBA_II"/>
</dbReference>
<comment type="caution">
    <text evidence="2">The sequence shown here is derived from an EMBL/GenBank/DDBJ whole genome shotgun (WGS) entry which is preliminary data.</text>
</comment>
<evidence type="ECO:0000313" key="3">
    <source>
        <dbReference type="Proteomes" id="UP001597520"/>
    </source>
</evidence>
<dbReference type="CDD" id="cd00947">
    <property type="entry name" value="TBP_aldolase_IIB"/>
    <property type="match status" value="1"/>
</dbReference>
<sequence>MLVPLHEILNEAKKEGYAVGSFNLHCMEMLPSFIEAAEEQHSPISIQISHGTANYIGLDLIKAMVETLAAKSNVKVALHLDHNSDVNFIKKAVQAGFTSVMIDGSDLPLEENIAVTKEVVDFARPYNVSVEAEVGAIGGTEDGVSLKEDVDFTKSNDAAYFYEQTKVDALAISIGSSHGQYRSKSKLNFAVLQEISERVEVPLVLHGGTGVSYDDIQELIHYGIAKINIGTELNVRYIEEGKKTFSESPLENSLRKVLIPCNNRVKNIVKEKIEHFSKAPLYK</sequence>
<dbReference type="InterPro" id="IPR013785">
    <property type="entry name" value="Aldolase_TIM"/>
</dbReference>
<dbReference type="InterPro" id="IPR050246">
    <property type="entry name" value="Class_II_FBP_aldolase"/>
</dbReference>